<reference evidence="2" key="1">
    <citation type="submission" date="2023-05" db="EMBL/GenBank/DDBJ databases">
        <authorList>
            <person name="Zhang X."/>
        </authorList>
    </citation>
    <scope>NUCLEOTIDE SEQUENCE</scope>
    <source>
        <strain evidence="2">BD1B2-1</strain>
    </source>
</reference>
<dbReference type="AlphaFoldDB" id="A0AAE3UEB6"/>
<organism evidence="2 3">
    <name type="scientific">Xanthocytophaga agilis</name>
    <dbReference type="NCBI Taxonomy" id="3048010"/>
    <lineage>
        <taxon>Bacteria</taxon>
        <taxon>Pseudomonadati</taxon>
        <taxon>Bacteroidota</taxon>
        <taxon>Cytophagia</taxon>
        <taxon>Cytophagales</taxon>
        <taxon>Rhodocytophagaceae</taxon>
        <taxon>Xanthocytophaga</taxon>
    </lineage>
</organism>
<keyword evidence="1" id="KW-0732">Signal</keyword>
<evidence type="ECO:0000256" key="1">
    <source>
        <dbReference type="SAM" id="SignalP"/>
    </source>
</evidence>
<sequence>MNWRYKKQMKVWLVGCLLAVLWVATGQVMAQNNSQGETIFREVCQVLQQNDSLADNELVHTTYQAMTFFREDAKGALQQSGTQLEVYVGKDKVYYSSSDITCMQDKKQTISIFPDSHRILVGKTNTAARKASIDGQWRKIVRDTLLTCATITECKSELLEGIPVYKLVFSIFPQRQILLGMRELIIWVDADSKITRQMEMVYPTGSTIEKTRMSFSVPKRIKVDSAPVPVSASALVWDSKGTLLPVWKGYEIVQTSK</sequence>
<feature type="signal peptide" evidence="1">
    <location>
        <begin position="1"/>
        <end position="30"/>
    </location>
</feature>
<name>A0AAE3UEB6_9BACT</name>
<evidence type="ECO:0000313" key="2">
    <source>
        <dbReference type="EMBL" id="MDJ1501196.1"/>
    </source>
</evidence>
<dbReference type="EMBL" id="JASJOU010000003">
    <property type="protein sequence ID" value="MDJ1501196.1"/>
    <property type="molecule type" value="Genomic_DNA"/>
</dbReference>
<protein>
    <submittedName>
        <fullName evidence="2">Uncharacterized protein</fullName>
    </submittedName>
</protein>
<feature type="chain" id="PRO_5042282206" evidence="1">
    <location>
        <begin position="31"/>
        <end position="257"/>
    </location>
</feature>
<comment type="caution">
    <text evidence="2">The sequence shown here is derived from an EMBL/GenBank/DDBJ whole genome shotgun (WGS) entry which is preliminary data.</text>
</comment>
<proteinExistence type="predicted"/>
<keyword evidence="3" id="KW-1185">Reference proteome</keyword>
<evidence type="ECO:0000313" key="3">
    <source>
        <dbReference type="Proteomes" id="UP001232063"/>
    </source>
</evidence>
<accession>A0AAE3UEB6</accession>
<dbReference type="Proteomes" id="UP001232063">
    <property type="component" value="Unassembled WGS sequence"/>
</dbReference>
<gene>
    <name evidence="2" type="ORF">QNI22_11080</name>
</gene>